<keyword evidence="3" id="KW-1185">Reference proteome</keyword>
<accession>A0ABZ0RMV1</accession>
<feature type="signal peptide" evidence="1">
    <location>
        <begin position="1"/>
        <end position="22"/>
    </location>
</feature>
<sequence>MNQSFFMTLTLGSSLLLSSAQAAVITWDTATNVSIVSEVSNIGTTVEAINGSSTSVTNAFSLNGVTFVSNVDLLSNDTTNDTISGKV</sequence>
<feature type="chain" id="PRO_5046606038" description="PEP-CTERM sorting domain-containing protein" evidence="1">
    <location>
        <begin position="23"/>
        <end position="87"/>
    </location>
</feature>
<name>A0ABZ0RMV1_9BACT</name>
<reference evidence="2 3" key="1">
    <citation type="submission" date="2023-11" db="EMBL/GenBank/DDBJ databases">
        <title>Coraliomargarita sp. nov., isolated from marine algae.</title>
        <authorList>
            <person name="Lee J.K."/>
            <person name="Baek J.H."/>
            <person name="Kim J.M."/>
            <person name="Choi D.G."/>
            <person name="Jeon C.O."/>
        </authorList>
    </citation>
    <scope>NUCLEOTIDE SEQUENCE [LARGE SCALE GENOMIC DNA]</scope>
    <source>
        <strain evidence="2 3">J2-16</strain>
    </source>
</reference>
<protein>
    <recommendedName>
        <fullName evidence="4">PEP-CTERM sorting domain-containing protein</fullName>
    </recommendedName>
</protein>
<proteinExistence type="predicted"/>
<dbReference type="EMBL" id="CP138858">
    <property type="protein sequence ID" value="WPJ96247.1"/>
    <property type="molecule type" value="Genomic_DNA"/>
</dbReference>
<gene>
    <name evidence="2" type="ORF">SH580_00840</name>
</gene>
<evidence type="ECO:0000313" key="3">
    <source>
        <dbReference type="Proteomes" id="UP001324993"/>
    </source>
</evidence>
<dbReference type="RefSeq" id="WP_319833110.1">
    <property type="nucleotide sequence ID" value="NZ_CP138858.1"/>
</dbReference>
<keyword evidence="1" id="KW-0732">Signal</keyword>
<evidence type="ECO:0008006" key="4">
    <source>
        <dbReference type="Google" id="ProtNLM"/>
    </source>
</evidence>
<evidence type="ECO:0000313" key="2">
    <source>
        <dbReference type="EMBL" id="WPJ96247.1"/>
    </source>
</evidence>
<evidence type="ECO:0000256" key="1">
    <source>
        <dbReference type="SAM" id="SignalP"/>
    </source>
</evidence>
<organism evidence="2 3">
    <name type="scientific">Coraliomargarita algicola</name>
    <dbReference type="NCBI Taxonomy" id="3092156"/>
    <lineage>
        <taxon>Bacteria</taxon>
        <taxon>Pseudomonadati</taxon>
        <taxon>Verrucomicrobiota</taxon>
        <taxon>Opitutia</taxon>
        <taxon>Puniceicoccales</taxon>
        <taxon>Coraliomargaritaceae</taxon>
        <taxon>Coraliomargarita</taxon>
    </lineage>
</organism>
<dbReference type="Proteomes" id="UP001324993">
    <property type="component" value="Chromosome"/>
</dbReference>